<dbReference type="GO" id="GO:0004673">
    <property type="term" value="F:protein histidine kinase activity"/>
    <property type="evidence" value="ECO:0007669"/>
    <property type="project" value="UniProtKB-EC"/>
</dbReference>
<feature type="transmembrane region" description="Helical" evidence="6">
    <location>
        <begin position="85"/>
        <end position="106"/>
    </location>
</feature>
<dbReference type="Proteomes" id="UP000321720">
    <property type="component" value="Unassembled WGS sequence"/>
</dbReference>
<dbReference type="AlphaFoldDB" id="A0A511JD02"/>
<evidence type="ECO:0000256" key="2">
    <source>
        <dbReference type="ARBA" id="ARBA00012438"/>
    </source>
</evidence>
<keyword evidence="5" id="KW-0902">Two-component regulatory system</keyword>
<dbReference type="Gene3D" id="3.30.565.10">
    <property type="entry name" value="Histidine kinase-like ATPase, C-terminal domain"/>
    <property type="match status" value="1"/>
</dbReference>
<comment type="catalytic activity">
    <reaction evidence="1">
        <text>ATP + protein L-histidine = ADP + protein N-phospho-L-histidine.</text>
        <dbReference type="EC" id="2.7.13.3"/>
    </reaction>
</comment>
<dbReference type="EC" id="2.7.13.3" evidence="2"/>
<comment type="caution">
    <text evidence="7">The sequence shown here is derived from an EMBL/GenBank/DDBJ whole genome shotgun (WGS) entry which is preliminary data.</text>
</comment>
<keyword evidence="8" id="KW-1185">Reference proteome</keyword>
<evidence type="ECO:0000313" key="8">
    <source>
        <dbReference type="Proteomes" id="UP000321720"/>
    </source>
</evidence>
<feature type="transmembrane region" description="Helical" evidence="6">
    <location>
        <begin position="57"/>
        <end position="78"/>
    </location>
</feature>
<gene>
    <name evidence="7" type="ORF">CCO02nite_25360</name>
</gene>
<organism evidence="7 8">
    <name type="scientific">Cellulomonas composti</name>
    <dbReference type="NCBI Taxonomy" id="266130"/>
    <lineage>
        <taxon>Bacteria</taxon>
        <taxon>Bacillati</taxon>
        <taxon>Actinomycetota</taxon>
        <taxon>Actinomycetes</taxon>
        <taxon>Micrococcales</taxon>
        <taxon>Cellulomonadaceae</taxon>
        <taxon>Cellulomonas</taxon>
    </lineage>
</organism>
<evidence type="ECO:0000256" key="5">
    <source>
        <dbReference type="ARBA" id="ARBA00023012"/>
    </source>
</evidence>
<dbReference type="SUPFAM" id="SSF55874">
    <property type="entry name" value="ATPase domain of HSP90 chaperone/DNA topoisomerase II/histidine kinase"/>
    <property type="match status" value="1"/>
</dbReference>
<dbReference type="CDD" id="cd16917">
    <property type="entry name" value="HATPase_UhpB-NarQ-NarX-like"/>
    <property type="match status" value="1"/>
</dbReference>
<keyword evidence="4" id="KW-0418">Kinase</keyword>
<dbReference type="PANTHER" id="PTHR24421">
    <property type="entry name" value="NITRATE/NITRITE SENSOR PROTEIN NARX-RELATED"/>
    <property type="match status" value="1"/>
</dbReference>
<dbReference type="EMBL" id="BJWG01000012">
    <property type="protein sequence ID" value="GEL95878.1"/>
    <property type="molecule type" value="Genomic_DNA"/>
</dbReference>
<dbReference type="InterPro" id="IPR036890">
    <property type="entry name" value="HATPase_C_sf"/>
</dbReference>
<dbReference type="RefSeq" id="WP_146843513.1">
    <property type="nucleotide sequence ID" value="NZ_BJWG01000012.1"/>
</dbReference>
<feature type="transmembrane region" description="Helical" evidence="6">
    <location>
        <begin position="21"/>
        <end position="45"/>
    </location>
</feature>
<reference evidence="7 8" key="1">
    <citation type="submission" date="2019-07" db="EMBL/GenBank/DDBJ databases">
        <title>Whole genome shotgun sequence of Cellulomonas composti NBRC 100758.</title>
        <authorList>
            <person name="Hosoyama A."/>
            <person name="Uohara A."/>
            <person name="Ohji S."/>
            <person name="Ichikawa N."/>
        </authorList>
    </citation>
    <scope>NUCLEOTIDE SEQUENCE [LARGE SCALE GENOMIC DNA]</scope>
    <source>
        <strain evidence="7 8">NBRC 100758</strain>
    </source>
</reference>
<protein>
    <recommendedName>
        <fullName evidence="2">histidine kinase</fullName>
        <ecNumber evidence="2">2.7.13.3</ecNumber>
    </recommendedName>
</protein>
<evidence type="ECO:0000256" key="3">
    <source>
        <dbReference type="ARBA" id="ARBA00022679"/>
    </source>
</evidence>
<keyword evidence="6" id="KW-0472">Membrane</keyword>
<evidence type="ECO:0000313" key="7">
    <source>
        <dbReference type="EMBL" id="GEL95878.1"/>
    </source>
</evidence>
<dbReference type="GO" id="GO:0000160">
    <property type="term" value="P:phosphorelay signal transduction system"/>
    <property type="evidence" value="ECO:0007669"/>
    <property type="project" value="UniProtKB-KW"/>
</dbReference>
<accession>A0A511JD02</accession>
<proteinExistence type="predicted"/>
<feature type="transmembrane region" description="Helical" evidence="6">
    <location>
        <begin position="126"/>
        <end position="144"/>
    </location>
</feature>
<keyword evidence="3" id="KW-0808">Transferase</keyword>
<dbReference type="InterPro" id="IPR050482">
    <property type="entry name" value="Sensor_HK_TwoCompSys"/>
</dbReference>
<name>A0A511JD02_9CELL</name>
<sequence length="393" mass="42379">MTEAANDRELRPGDAARDRRVLTRATAIVALGYALGASTQAAYIYARFVPEWDTVDLWRRIAANFAGVLLLVLALAVLRVHLARRAVAVVGGIVAAALACTVARYLAQVALGIYAASDPSSRDSELISGFVVGVISTAIGWWALTSRRRTRVALRRAEREAVHVEIAARAIEAEEIRVRREVAEGLHGTLQSRIVLLEARITDLIARGERSGWEGAGLDSLREIRAELDEVREIDVRHMSRLLYPDRLEHGVVPAVRALLGRVPASIATRFDVDPAVRERDDPERGTIDVATRLLAVRVVEEGVTNGLKNGPASTVTVALRLDGEILVVLVENDGPLYDAATAGALSGTARLRDRVELVGGTLTLGPGDGVGARLQARIPLLRPVDPAVDDEL</sequence>
<evidence type="ECO:0000256" key="1">
    <source>
        <dbReference type="ARBA" id="ARBA00000085"/>
    </source>
</evidence>
<evidence type="ECO:0000256" key="4">
    <source>
        <dbReference type="ARBA" id="ARBA00022777"/>
    </source>
</evidence>
<dbReference type="OrthoDB" id="3573097at2"/>
<keyword evidence="6" id="KW-0812">Transmembrane</keyword>
<keyword evidence="6" id="KW-1133">Transmembrane helix</keyword>
<evidence type="ECO:0000256" key="6">
    <source>
        <dbReference type="SAM" id="Phobius"/>
    </source>
</evidence>
<dbReference type="PANTHER" id="PTHR24421:SF10">
    <property type="entry name" value="NITRATE_NITRITE SENSOR PROTEIN NARQ"/>
    <property type="match status" value="1"/>
</dbReference>